<dbReference type="GO" id="GO:0008017">
    <property type="term" value="F:microtubule binding"/>
    <property type="evidence" value="ECO:0007669"/>
    <property type="project" value="TreeGrafter"/>
</dbReference>
<dbReference type="PANTHER" id="PTHR19336">
    <property type="entry name" value="UNCHARACTERIZED DUF1167"/>
    <property type="match status" value="1"/>
</dbReference>
<feature type="coiled-coil region" evidence="1">
    <location>
        <begin position="206"/>
        <end position="268"/>
    </location>
</feature>
<sequence>MESLRTSKSIAQSELQQLKETLRRLSAADDPTTNLKLSSLVTPATLTPTTPKATLRHAPTTPTGASNSKAVLSALKALQDKIRRVEDERATLEDECANLRAQLRLNEGQHVAAAKKTAYELEQVKDAARAAYEALRAERDALQSDVIQAQHDHAITKNELEHVQDMLASYKEKHEALMEQNAMQDAHVLRLQTEVAEMSSTSKTRVHELQETLMEATRSNKEAMRQIAILEDHVQRTTTHNTTLEGRAQEAERTIAQVSQLNEKLVVRMWEAQAKAKVKPKAPKPPPPPAVNRSTAASRASAVAASYRGMCAGTVNGTKGASAVTGGRLPAPTTARTPPPPRKKSVKKLKSTKAKTNLERLEEANMAKVPFLLGTATTPSFSVIGTAQEALRASELYSAVAPDVHRQPSLDAVSPPPPPAATDRAKGPPTYKTGAPTELEIDEPPVSKVAFLNSMSKAIASVQDEFTQLNERYQAIMGSLDKSPDATKRMEETIDALEAKGEQLALLRQLHAQAAKNALSSTTRRVVHSPDAARKKTKALRVLHEYRELDRHMKERTADG</sequence>
<keyword evidence="1" id="KW-0175">Coiled coil</keyword>
<dbReference type="OMA" id="HDHAITK"/>
<feature type="coiled-coil region" evidence="1">
    <location>
        <begin position="68"/>
        <end position="180"/>
    </location>
</feature>
<dbReference type="OrthoDB" id="76453at2759"/>
<dbReference type="RefSeq" id="XP_008606962.1">
    <property type="nucleotide sequence ID" value="XM_008608740.1"/>
</dbReference>
<protein>
    <submittedName>
        <fullName evidence="3">Uncharacterized protein</fullName>
    </submittedName>
</protein>
<dbReference type="EMBL" id="JH767138">
    <property type="protein sequence ID" value="EQC39690.1"/>
    <property type="molecule type" value="Genomic_DNA"/>
</dbReference>
<feature type="compositionally biased region" description="Basic residues" evidence="2">
    <location>
        <begin position="341"/>
        <end position="353"/>
    </location>
</feature>
<dbReference type="Proteomes" id="UP000030762">
    <property type="component" value="Unassembled WGS sequence"/>
</dbReference>
<evidence type="ECO:0000256" key="2">
    <source>
        <dbReference type="SAM" id="MobiDB-lite"/>
    </source>
</evidence>
<organism evidence="3 4">
    <name type="scientific">Saprolegnia diclina (strain VS20)</name>
    <dbReference type="NCBI Taxonomy" id="1156394"/>
    <lineage>
        <taxon>Eukaryota</taxon>
        <taxon>Sar</taxon>
        <taxon>Stramenopiles</taxon>
        <taxon>Oomycota</taxon>
        <taxon>Saprolegniomycetes</taxon>
        <taxon>Saprolegniales</taxon>
        <taxon>Saprolegniaceae</taxon>
        <taxon>Saprolegnia</taxon>
    </lineage>
</organism>
<dbReference type="VEuPathDB" id="FungiDB:SDRG_03118"/>
<evidence type="ECO:0000256" key="1">
    <source>
        <dbReference type="SAM" id="Coils"/>
    </source>
</evidence>
<evidence type="ECO:0000313" key="4">
    <source>
        <dbReference type="Proteomes" id="UP000030762"/>
    </source>
</evidence>
<keyword evidence="4" id="KW-1185">Reference proteome</keyword>
<feature type="region of interest" description="Disordered" evidence="2">
    <location>
        <begin position="42"/>
        <end position="68"/>
    </location>
</feature>
<dbReference type="AlphaFoldDB" id="T0R043"/>
<reference evidence="3 4" key="1">
    <citation type="submission" date="2012-04" db="EMBL/GenBank/DDBJ databases">
        <title>The Genome Sequence of Saprolegnia declina VS20.</title>
        <authorList>
            <consortium name="The Broad Institute Genome Sequencing Platform"/>
            <person name="Russ C."/>
            <person name="Nusbaum C."/>
            <person name="Tyler B."/>
            <person name="van West P."/>
            <person name="Dieguez-Uribeondo J."/>
            <person name="de Bruijn I."/>
            <person name="Tripathy S."/>
            <person name="Jiang R."/>
            <person name="Young S.K."/>
            <person name="Zeng Q."/>
            <person name="Gargeya S."/>
            <person name="Fitzgerald M."/>
            <person name="Haas B."/>
            <person name="Abouelleil A."/>
            <person name="Alvarado L."/>
            <person name="Arachchi H.M."/>
            <person name="Berlin A."/>
            <person name="Chapman S.B."/>
            <person name="Goldberg J."/>
            <person name="Griggs A."/>
            <person name="Gujja S."/>
            <person name="Hansen M."/>
            <person name="Howarth C."/>
            <person name="Imamovic A."/>
            <person name="Larimer J."/>
            <person name="McCowen C."/>
            <person name="Montmayeur A."/>
            <person name="Murphy C."/>
            <person name="Neiman D."/>
            <person name="Pearson M."/>
            <person name="Priest M."/>
            <person name="Roberts A."/>
            <person name="Saif S."/>
            <person name="Shea T."/>
            <person name="Sisk P."/>
            <person name="Sykes S."/>
            <person name="Wortman J."/>
            <person name="Nusbaum C."/>
            <person name="Birren B."/>
        </authorList>
    </citation>
    <scope>NUCLEOTIDE SEQUENCE [LARGE SCALE GENOMIC DNA]</scope>
    <source>
        <strain evidence="3 4">VS20</strain>
    </source>
</reference>
<name>T0R043_SAPDV</name>
<feature type="compositionally biased region" description="Low complexity" evidence="2">
    <location>
        <begin position="42"/>
        <end position="53"/>
    </location>
</feature>
<dbReference type="eggNOG" id="ENOG502S02C">
    <property type="taxonomic scope" value="Eukaryota"/>
</dbReference>
<feature type="region of interest" description="Disordered" evidence="2">
    <location>
        <begin position="275"/>
        <end position="297"/>
    </location>
</feature>
<dbReference type="GO" id="GO:0005813">
    <property type="term" value="C:centrosome"/>
    <property type="evidence" value="ECO:0007669"/>
    <property type="project" value="TreeGrafter"/>
</dbReference>
<feature type="region of interest" description="Disordered" evidence="2">
    <location>
        <begin position="407"/>
        <end position="438"/>
    </location>
</feature>
<feature type="region of interest" description="Disordered" evidence="2">
    <location>
        <begin position="317"/>
        <end position="354"/>
    </location>
</feature>
<accession>T0R043</accession>
<dbReference type="InterPro" id="IPR051756">
    <property type="entry name" value="Centrosomal_MT-associated"/>
</dbReference>
<dbReference type="GeneID" id="19943845"/>
<feature type="coiled-coil region" evidence="1">
    <location>
        <begin position="1"/>
        <end position="28"/>
    </location>
</feature>
<dbReference type="STRING" id="1156394.T0R043"/>
<gene>
    <name evidence="3" type="ORF">SDRG_03118</name>
</gene>
<dbReference type="PANTHER" id="PTHR19336:SF9">
    <property type="entry name" value="SPINDLE POLE BODY PROTEIN PPC89"/>
    <property type="match status" value="1"/>
</dbReference>
<proteinExistence type="predicted"/>
<dbReference type="InParanoid" id="T0R043"/>
<evidence type="ECO:0000313" key="3">
    <source>
        <dbReference type="EMBL" id="EQC39690.1"/>
    </source>
</evidence>